<evidence type="ECO:0000313" key="2">
    <source>
        <dbReference type="EMBL" id="KFA91764.1"/>
    </source>
</evidence>
<dbReference type="EMBL" id="JPMI01000129">
    <property type="protein sequence ID" value="KFA91764.1"/>
    <property type="molecule type" value="Genomic_DNA"/>
</dbReference>
<name>A0A084STH9_9BACT</name>
<feature type="chain" id="PRO_5001781756" description="Outer membrane protein beta-barrel domain-containing protein" evidence="1">
    <location>
        <begin position="19"/>
        <end position="177"/>
    </location>
</feature>
<evidence type="ECO:0000313" key="3">
    <source>
        <dbReference type="Proteomes" id="UP000028547"/>
    </source>
</evidence>
<dbReference type="RefSeq" id="WP_043397225.1">
    <property type="nucleotide sequence ID" value="NZ_JPMI01000129.1"/>
</dbReference>
<proteinExistence type="predicted"/>
<evidence type="ECO:0008006" key="4">
    <source>
        <dbReference type="Google" id="ProtNLM"/>
    </source>
</evidence>
<feature type="signal peptide" evidence="1">
    <location>
        <begin position="1"/>
        <end position="18"/>
    </location>
</feature>
<comment type="caution">
    <text evidence="2">The sequence shown here is derived from an EMBL/GenBank/DDBJ whole genome shotgun (WGS) entry which is preliminary data.</text>
</comment>
<reference evidence="2 3" key="1">
    <citation type="submission" date="2014-07" db="EMBL/GenBank/DDBJ databases">
        <title>Draft Genome Sequence of Gephyronic Acid Producer, Cystobacter violaceus Strain Cb vi76.</title>
        <authorList>
            <person name="Stevens D.C."/>
            <person name="Young J."/>
            <person name="Carmichael R."/>
            <person name="Tan J."/>
            <person name="Taylor R.E."/>
        </authorList>
    </citation>
    <scope>NUCLEOTIDE SEQUENCE [LARGE SCALE GENOMIC DNA]</scope>
    <source>
        <strain evidence="2 3">Cb vi76</strain>
    </source>
</reference>
<keyword evidence="1" id="KW-0732">Signal</keyword>
<gene>
    <name evidence="2" type="ORF">Q664_19370</name>
</gene>
<protein>
    <recommendedName>
        <fullName evidence="4">Outer membrane protein beta-barrel domain-containing protein</fullName>
    </recommendedName>
</protein>
<sequence length="177" mass="18840">MRPWLLLSAALIPGVAAAGHDVSLGVTAVTLTNGGVYNVTTPRFGLEAAYAYELDNWRFGGGLRWAPSGQGNLPVEVYARALLTTRLGRWRPAVGPELGVSGLPIILPPEGGFPDDLSRKQAMQLGPAYVAVHAAPLRFDFSRFTVSALEVQWGTTLNQPGATLRLQVGLVHLGVTL</sequence>
<evidence type="ECO:0000256" key="1">
    <source>
        <dbReference type="SAM" id="SignalP"/>
    </source>
</evidence>
<dbReference type="AlphaFoldDB" id="A0A084STH9"/>
<accession>A0A084STH9</accession>
<dbReference type="Proteomes" id="UP000028547">
    <property type="component" value="Unassembled WGS sequence"/>
</dbReference>
<organism evidence="2 3">
    <name type="scientific">Archangium violaceum Cb vi76</name>
    <dbReference type="NCBI Taxonomy" id="1406225"/>
    <lineage>
        <taxon>Bacteria</taxon>
        <taxon>Pseudomonadati</taxon>
        <taxon>Myxococcota</taxon>
        <taxon>Myxococcia</taxon>
        <taxon>Myxococcales</taxon>
        <taxon>Cystobacterineae</taxon>
        <taxon>Archangiaceae</taxon>
        <taxon>Archangium</taxon>
    </lineage>
</organism>